<dbReference type="GO" id="GO:0005634">
    <property type="term" value="C:nucleus"/>
    <property type="evidence" value="ECO:0007669"/>
    <property type="project" value="TreeGrafter"/>
</dbReference>
<dbReference type="Gene3D" id="1.10.472.10">
    <property type="entry name" value="Cyclin-like"/>
    <property type="match status" value="1"/>
</dbReference>
<dbReference type="EMBL" id="JADNYJ010000091">
    <property type="protein sequence ID" value="KAF8887269.1"/>
    <property type="molecule type" value="Genomic_DNA"/>
</dbReference>
<gene>
    <name evidence="1" type="ORF">CPB84DRAFT_1525223</name>
</gene>
<dbReference type="PANTHER" id="PTHR15615:SF108">
    <property type="entry name" value="PROTEIN CNPPD1"/>
    <property type="match status" value="1"/>
</dbReference>
<dbReference type="CDD" id="cd20557">
    <property type="entry name" value="CYCLIN_ScPCL1-like"/>
    <property type="match status" value="1"/>
</dbReference>
<proteinExistence type="predicted"/>
<dbReference type="GO" id="GO:0019901">
    <property type="term" value="F:protein kinase binding"/>
    <property type="evidence" value="ECO:0007669"/>
    <property type="project" value="InterPro"/>
</dbReference>
<dbReference type="InterPro" id="IPR036915">
    <property type="entry name" value="Cyclin-like_sf"/>
</dbReference>
<reference evidence="1" key="1">
    <citation type="submission" date="2020-11" db="EMBL/GenBank/DDBJ databases">
        <authorList>
            <consortium name="DOE Joint Genome Institute"/>
            <person name="Ahrendt S."/>
            <person name="Riley R."/>
            <person name="Andreopoulos W."/>
            <person name="LaButti K."/>
            <person name="Pangilinan J."/>
            <person name="Ruiz-duenas F.J."/>
            <person name="Barrasa J.M."/>
            <person name="Sanchez-Garcia M."/>
            <person name="Camarero S."/>
            <person name="Miyauchi S."/>
            <person name="Serrano A."/>
            <person name="Linde D."/>
            <person name="Babiker R."/>
            <person name="Drula E."/>
            <person name="Ayuso-Fernandez I."/>
            <person name="Pacheco R."/>
            <person name="Padilla G."/>
            <person name="Ferreira P."/>
            <person name="Barriuso J."/>
            <person name="Kellner H."/>
            <person name="Castanera R."/>
            <person name="Alfaro M."/>
            <person name="Ramirez L."/>
            <person name="Pisabarro A.G."/>
            <person name="Kuo A."/>
            <person name="Tritt A."/>
            <person name="Lipzen A."/>
            <person name="He G."/>
            <person name="Yan M."/>
            <person name="Ng V."/>
            <person name="Cullen D."/>
            <person name="Martin F."/>
            <person name="Rosso M.-N."/>
            <person name="Henrissat B."/>
            <person name="Hibbett D."/>
            <person name="Martinez A.T."/>
            <person name="Grigoriev I.V."/>
        </authorList>
    </citation>
    <scope>NUCLEOTIDE SEQUENCE</scope>
    <source>
        <strain evidence="1">AH 44721</strain>
    </source>
</reference>
<name>A0A9P5TKH5_GYMJU</name>
<keyword evidence="2" id="KW-1185">Reference proteome</keyword>
<organism evidence="1 2">
    <name type="scientific">Gymnopilus junonius</name>
    <name type="common">Spectacular rustgill mushroom</name>
    <name type="synonym">Gymnopilus spectabilis subsp. junonius</name>
    <dbReference type="NCBI Taxonomy" id="109634"/>
    <lineage>
        <taxon>Eukaryota</taxon>
        <taxon>Fungi</taxon>
        <taxon>Dikarya</taxon>
        <taxon>Basidiomycota</taxon>
        <taxon>Agaricomycotina</taxon>
        <taxon>Agaricomycetes</taxon>
        <taxon>Agaricomycetidae</taxon>
        <taxon>Agaricales</taxon>
        <taxon>Agaricineae</taxon>
        <taxon>Hymenogastraceae</taxon>
        <taxon>Gymnopilus</taxon>
    </lineage>
</organism>
<dbReference type="AlphaFoldDB" id="A0A9P5TKH5"/>
<protein>
    <recommendedName>
        <fullName evidence="3">Cyclin N-terminal domain-containing protein</fullName>
    </recommendedName>
</protein>
<evidence type="ECO:0008006" key="3">
    <source>
        <dbReference type="Google" id="ProtNLM"/>
    </source>
</evidence>
<dbReference type="OrthoDB" id="3033202at2759"/>
<dbReference type="GO" id="GO:0000307">
    <property type="term" value="C:cyclin-dependent protein kinase holoenzyme complex"/>
    <property type="evidence" value="ECO:0007669"/>
    <property type="project" value="TreeGrafter"/>
</dbReference>
<dbReference type="PANTHER" id="PTHR15615">
    <property type="match status" value="1"/>
</dbReference>
<dbReference type="SUPFAM" id="SSF47954">
    <property type="entry name" value="Cyclin-like"/>
    <property type="match status" value="1"/>
</dbReference>
<comment type="caution">
    <text evidence="1">The sequence shown here is derived from an EMBL/GenBank/DDBJ whole genome shotgun (WGS) entry which is preliminary data.</text>
</comment>
<dbReference type="Proteomes" id="UP000724874">
    <property type="component" value="Unassembled WGS sequence"/>
</dbReference>
<evidence type="ECO:0000313" key="1">
    <source>
        <dbReference type="EMBL" id="KAF8887269.1"/>
    </source>
</evidence>
<dbReference type="GO" id="GO:0016538">
    <property type="term" value="F:cyclin-dependent protein serine/threonine kinase regulator activity"/>
    <property type="evidence" value="ECO:0007669"/>
    <property type="project" value="TreeGrafter"/>
</dbReference>
<dbReference type="InterPro" id="IPR013922">
    <property type="entry name" value="Cyclin_PHO80-like"/>
</dbReference>
<accession>A0A9P5TKH5</accession>
<sequence>MVSPLIDSYDAVGSICAKYMVRLFASKRYPYPSLCSQWQVTLPAFISSVLRLSAFDTTVVAVTMTFLLRYKEAAPRHVAYNDDAYRLFFAAYIVASKVIYDYNLAPLPFWKRVASHWFSHKEIRMMEMELCRVLDWDFRFDASSFAWFKLLVDRHSLSVGDPRNPAPPELVGISSPPSYEDATRDRKSFIPTADLSSLRSPCASTSEEEDQVALARMLFQSQEHKAIEQDDLNVAFCWGSTFLSSLKSMFSVRGDKGS</sequence>
<evidence type="ECO:0000313" key="2">
    <source>
        <dbReference type="Proteomes" id="UP000724874"/>
    </source>
</evidence>